<protein>
    <recommendedName>
        <fullName evidence="2">Thioredoxin</fullName>
    </recommendedName>
</protein>
<evidence type="ECO:0000256" key="4">
    <source>
        <dbReference type="PIRSR" id="PIRSR000077-4"/>
    </source>
</evidence>
<dbReference type="AlphaFoldDB" id="A0A0J9X5A4"/>
<dbReference type="NCBIfam" id="TIGR01068">
    <property type="entry name" value="thioredoxin"/>
    <property type="match status" value="1"/>
</dbReference>
<proteinExistence type="inferred from homology"/>
<dbReference type="PIRSF" id="PIRSF000077">
    <property type="entry name" value="Thioredoxin"/>
    <property type="match status" value="1"/>
</dbReference>
<dbReference type="Gene3D" id="3.40.30.10">
    <property type="entry name" value="Glutaredoxin"/>
    <property type="match status" value="1"/>
</dbReference>
<feature type="active site" description="Nucleophile" evidence="3">
    <location>
        <position position="34"/>
    </location>
</feature>
<feature type="active site" description="Nucleophile" evidence="3">
    <location>
        <position position="31"/>
    </location>
</feature>
<keyword evidence="4" id="KW-0676">Redox-active center</keyword>
<dbReference type="OrthoDB" id="10263751at2759"/>
<keyword evidence="1 4" id="KW-1015">Disulfide bond</keyword>
<evidence type="ECO:0000256" key="1">
    <source>
        <dbReference type="ARBA" id="ARBA00023157"/>
    </source>
</evidence>
<evidence type="ECO:0000313" key="6">
    <source>
        <dbReference type="EMBL" id="CDO52313.1"/>
    </source>
</evidence>
<gene>
    <name evidence="6" type="ORF">BN980_GECA02s09184g</name>
</gene>
<comment type="similarity">
    <text evidence="2">Belongs to the thioredoxin family.</text>
</comment>
<dbReference type="PANTHER" id="PTHR46115">
    <property type="entry name" value="THIOREDOXIN-LIKE PROTEIN 1"/>
    <property type="match status" value="1"/>
</dbReference>
<feature type="site" description="Deprotonates C-terminal active site Cys" evidence="3">
    <location>
        <position position="25"/>
    </location>
</feature>
<dbReference type="Pfam" id="PF00085">
    <property type="entry name" value="Thioredoxin"/>
    <property type="match status" value="1"/>
</dbReference>
<dbReference type="InterPro" id="IPR036249">
    <property type="entry name" value="Thioredoxin-like_sf"/>
</dbReference>
<dbReference type="Proteomes" id="UP000242525">
    <property type="component" value="Unassembled WGS sequence"/>
</dbReference>
<organism evidence="6 7">
    <name type="scientific">Geotrichum candidum</name>
    <name type="common">Oospora lactis</name>
    <name type="synonym">Dipodascus geotrichum</name>
    <dbReference type="NCBI Taxonomy" id="1173061"/>
    <lineage>
        <taxon>Eukaryota</taxon>
        <taxon>Fungi</taxon>
        <taxon>Dikarya</taxon>
        <taxon>Ascomycota</taxon>
        <taxon>Saccharomycotina</taxon>
        <taxon>Dipodascomycetes</taxon>
        <taxon>Dipodascales</taxon>
        <taxon>Dipodascaceae</taxon>
        <taxon>Geotrichum</taxon>
    </lineage>
</organism>
<dbReference type="FunFam" id="3.40.30.10:FF:000245">
    <property type="entry name" value="Thioredoxin"/>
    <property type="match status" value="1"/>
</dbReference>
<feature type="site" description="Contributes to redox potential value" evidence="3">
    <location>
        <position position="33"/>
    </location>
</feature>
<accession>A0A0J9X5A4</accession>
<dbReference type="InterPro" id="IPR005746">
    <property type="entry name" value="Thioredoxin"/>
</dbReference>
<dbReference type="CDD" id="cd02947">
    <property type="entry name" value="TRX_family"/>
    <property type="match status" value="1"/>
</dbReference>
<keyword evidence="7" id="KW-1185">Reference proteome</keyword>
<name>A0A0J9X5A4_GEOCN</name>
<dbReference type="STRING" id="1173061.A0A0J9X5A4"/>
<evidence type="ECO:0000313" key="7">
    <source>
        <dbReference type="Proteomes" id="UP000242525"/>
    </source>
</evidence>
<evidence type="ECO:0000259" key="5">
    <source>
        <dbReference type="PROSITE" id="PS51352"/>
    </source>
</evidence>
<dbReference type="GO" id="GO:0015035">
    <property type="term" value="F:protein-disulfide reductase activity"/>
    <property type="evidence" value="ECO:0007669"/>
    <property type="project" value="InterPro"/>
</dbReference>
<dbReference type="PRINTS" id="PR00421">
    <property type="entry name" value="THIOREDOXIN"/>
</dbReference>
<feature type="disulfide bond" description="Redox-active" evidence="4">
    <location>
        <begin position="31"/>
        <end position="34"/>
    </location>
</feature>
<dbReference type="SUPFAM" id="SSF52833">
    <property type="entry name" value="Thioredoxin-like"/>
    <property type="match status" value="1"/>
</dbReference>
<dbReference type="InterPro" id="IPR013766">
    <property type="entry name" value="Thioredoxin_domain"/>
</dbReference>
<comment type="caution">
    <text evidence="6">The sequence shown here is derived from an EMBL/GenBank/DDBJ whole genome shotgun (WGS) entry which is preliminary data.</text>
</comment>
<evidence type="ECO:0000256" key="2">
    <source>
        <dbReference type="PIRNR" id="PIRNR000077"/>
    </source>
</evidence>
<evidence type="ECO:0000256" key="3">
    <source>
        <dbReference type="PIRSR" id="PIRSR000077-1"/>
    </source>
</evidence>
<feature type="site" description="Contributes to redox potential value" evidence="3">
    <location>
        <position position="32"/>
    </location>
</feature>
<dbReference type="EMBL" id="CCBN010000002">
    <property type="protein sequence ID" value="CDO52313.1"/>
    <property type="molecule type" value="Genomic_DNA"/>
</dbReference>
<sequence length="107" mass="11867">MVQQVKGVEAFDKIIKETKGLVAVDFFAVWCRPCQQIGPVFEKIETETPNALFLKVDVDESNDTAGKYGITSMPTFIFFKDGENVKTVIGPTEHELRAVIKELAGSD</sequence>
<dbReference type="PROSITE" id="PS51352">
    <property type="entry name" value="THIOREDOXIN_2"/>
    <property type="match status" value="1"/>
</dbReference>
<feature type="domain" description="Thioredoxin" evidence="5">
    <location>
        <begin position="1"/>
        <end position="105"/>
    </location>
</feature>
<reference evidence="6" key="1">
    <citation type="submission" date="2014-03" db="EMBL/GenBank/DDBJ databases">
        <authorList>
            <person name="Casaregola S."/>
        </authorList>
    </citation>
    <scope>NUCLEOTIDE SEQUENCE [LARGE SCALE GENOMIC DNA]</scope>
    <source>
        <strain evidence="6">CLIB 918</strain>
    </source>
</reference>